<evidence type="ECO:0000259" key="1">
    <source>
        <dbReference type="Pfam" id="PF17921"/>
    </source>
</evidence>
<dbReference type="InterPro" id="IPR041588">
    <property type="entry name" value="Integrase_H2C2"/>
</dbReference>
<sequence>MFEKFTLLHVPREKNERADLLAKLESTQKGGLNRIVIQEALGQPTSLTNYTKEVHKRVCGSHIGGRALASIITCTGFYWPTLKRDNLVFVKKCDKCQRCADRHQTPLEQLHYVISPWPFYIWGGGVDILDPFPLVPRQVKFLLVAVDYFTKWIEFYVQYGIKQAFTSVEHPQSNGQAKAVSRVILRGLRKWLEEAKGHWVEELPQVLWYIIPHHTRSLKKPFSV</sequence>
<dbReference type="PANTHER" id="PTHR48475">
    <property type="entry name" value="RIBONUCLEASE H"/>
    <property type="match status" value="1"/>
</dbReference>
<dbReference type="Gene3D" id="1.10.340.70">
    <property type="match status" value="1"/>
</dbReference>
<protein>
    <recommendedName>
        <fullName evidence="1">Integrase zinc-binding domain-containing protein</fullName>
    </recommendedName>
</protein>
<dbReference type="Proteomes" id="UP000257109">
    <property type="component" value="Unassembled WGS sequence"/>
</dbReference>
<dbReference type="InterPro" id="IPR036397">
    <property type="entry name" value="RNaseH_sf"/>
</dbReference>
<dbReference type="GO" id="GO:0003676">
    <property type="term" value="F:nucleic acid binding"/>
    <property type="evidence" value="ECO:0007669"/>
    <property type="project" value="InterPro"/>
</dbReference>
<dbReference type="AlphaFoldDB" id="A0A371EUT2"/>
<name>A0A371EUT2_MUCPR</name>
<feature type="domain" description="Integrase zinc-binding" evidence="1">
    <location>
        <begin position="52"/>
        <end position="100"/>
    </location>
</feature>
<keyword evidence="3" id="KW-1185">Reference proteome</keyword>
<reference evidence="2" key="1">
    <citation type="submission" date="2018-05" db="EMBL/GenBank/DDBJ databases">
        <title>Draft genome of Mucuna pruriens seed.</title>
        <authorList>
            <person name="Nnadi N.E."/>
            <person name="Vos R."/>
            <person name="Hasami M.H."/>
            <person name="Devisetty U.K."/>
            <person name="Aguiy J.C."/>
        </authorList>
    </citation>
    <scope>NUCLEOTIDE SEQUENCE [LARGE SCALE GENOMIC DNA]</scope>
    <source>
        <strain evidence="2">JCA_2017</strain>
    </source>
</reference>
<gene>
    <name evidence="2" type="ORF">CR513_51036</name>
</gene>
<dbReference type="PANTHER" id="PTHR48475:SF2">
    <property type="entry name" value="RIBONUCLEASE H"/>
    <property type="match status" value="1"/>
</dbReference>
<dbReference type="EMBL" id="QJKJ01011955">
    <property type="protein sequence ID" value="RDX69802.1"/>
    <property type="molecule type" value="Genomic_DNA"/>
</dbReference>
<accession>A0A371EUT2</accession>
<dbReference type="Gene3D" id="3.30.420.10">
    <property type="entry name" value="Ribonuclease H-like superfamily/Ribonuclease H"/>
    <property type="match status" value="1"/>
</dbReference>
<dbReference type="SUPFAM" id="SSF53098">
    <property type="entry name" value="Ribonuclease H-like"/>
    <property type="match status" value="1"/>
</dbReference>
<evidence type="ECO:0000313" key="2">
    <source>
        <dbReference type="EMBL" id="RDX69802.1"/>
    </source>
</evidence>
<dbReference type="Pfam" id="PF17921">
    <property type="entry name" value="Integrase_H2C2"/>
    <property type="match status" value="1"/>
</dbReference>
<organism evidence="2 3">
    <name type="scientific">Mucuna pruriens</name>
    <name type="common">Velvet bean</name>
    <name type="synonym">Dolichos pruriens</name>
    <dbReference type="NCBI Taxonomy" id="157652"/>
    <lineage>
        <taxon>Eukaryota</taxon>
        <taxon>Viridiplantae</taxon>
        <taxon>Streptophyta</taxon>
        <taxon>Embryophyta</taxon>
        <taxon>Tracheophyta</taxon>
        <taxon>Spermatophyta</taxon>
        <taxon>Magnoliopsida</taxon>
        <taxon>eudicotyledons</taxon>
        <taxon>Gunneridae</taxon>
        <taxon>Pentapetalae</taxon>
        <taxon>rosids</taxon>
        <taxon>fabids</taxon>
        <taxon>Fabales</taxon>
        <taxon>Fabaceae</taxon>
        <taxon>Papilionoideae</taxon>
        <taxon>50 kb inversion clade</taxon>
        <taxon>NPAAA clade</taxon>
        <taxon>indigoferoid/millettioid clade</taxon>
        <taxon>Phaseoleae</taxon>
        <taxon>Mucuna</taxon>
    </lineage>
</organism>
<feature type="non-terminal residue" evidence="2">
    <location>
        <position position="1"/>
    </location>
</feature>
<comment type="caution">
    <text evidence="2">The sequence shown here is derived from an EMBL/GenBank/DDBJ whole genome shotgun (WGS) entry which is preliminary data.</text>
</comment>
<proteinExistence type="predicted"/>
<dbReference type="OrthoDB" id="2016337at2759"/>
<evidence type="ECO:0000313" key="3">
    <source>
        <dbReference type="Proteomes" id="UP000257109"/>
    </source>
</evidence>
<dbReference type="InterPro" id="IPR012337">
    <property type="entry name" value="RNaseH-like_sf"/>
</dbReference>